<dbReference type="GO" id="GO:0016787">
    <property type="term" value="F:hydrolase activity"/>
    <property type="evidence" value="ECO:0007669"/>
    <property type="project" value="UniProtKB-KW"/>
</dbReference>
<keyword evidence="5" id="KW-0732">Signal</keyword>
<reference evidence="7" key="1">
    <citation type="journal article" date="2019" name="Int. J. Syst. Evol. Microbiol.">
        <title>The Global Catalogue of Microorganisms (GCM) 10K type strain sequencing project: providing services to taxonomists for standard genome sequencing and annotation.</title>
        <authorList>
            <consortium name="The Broad Institute Genomics Platform"/>
            <consortium name="The Broad Institute Genome Sequencing Center for Infectious Disease"/>
            <person name="Wu L."/>
            <person name="Ma J."/>
        </authorList>
    </citation>
    <scope>NUCLEOTIDE SEQUENCE [LARGE SCALE GENOMIC DNA]</scope>
    <source>
        <strain evidence="7">XZYJ18</strain>
    </source>
</reference>
<dbReference type="PANTHER" id="PTHR10272">
    <property type="entry name" value="PLATELET-ACTIVATING FACTOR ACETYLHYDROLASE"/>
    <property type="match status" value="1"/>
</dbReference>
<dbReference type="InterPro" id="IPR029058">
    <property type="entry name" value="AB_hydrolase_fold"/>
</dbReference>
<accession>A0ABV9DU30</accession>
<gene>
    <name evidence="6" type="ORF">ACFO4E_10180</name>
</gene>
<proteinExistence type="predicted"/>
<dbReference type="InterPro" id="IPR006311">
    <property type="entry name" value="TAT_signal"/>
</dbReference>
<name>A0ABV9DU30_9ACTN</name>
<comment type="caution">
    <text evidence="6">The sequence shown here is derived from an EMBL/GenBank/DDBJ whole genome shotgun (WGS) entry which is preliminary data.</text>
</comment>
<keyword evidence="2" id="KW-0442">Lipid degradation</keyword>
<protein>
    <submittedName>
        <fullName evidence="6">Alpha/beta hydrolase family protein</fullName>
    </submittedName>
</protein>
<dbReference type="SUPFAM" id="SSF53474">
    <property type="entry name" value="alpha/beta-Hydrolases"/>
    <property type="match status" value="1"/>
</dbReference>
<feature type="signal peptide" evidence="5">
    <location>
        <begin position="1"/>
        <end position="34"/>
    </location>
</feature>
<dbReference type="Pfam" id="PF03403">
    <property type="entry name" value="PAF-AH_p_II"/>
    <property type="match status" value="1"/>
</dbReference>
<sequence>MTTPPRPRRPRRSRFLGTAAALLALTALSGTATAAAADDAPRDTPGTGPSLLPAPTGPHPIGTTTLHLTDESRTDIWSPDGGARELMVTVWYPARATAGERAAYMTAAESATVITRTGVDLPAGTFATMATHAFTDAPVRRTPAGSPLVVLSPGAGFGRMWLTAMAEDLASNGFIVAGVDHAYEANGVEFPGGRLLDCAACGQDRWAEATVNRAADIGHLLDELGRADGPWRGAREIDAGRIGVAGHSAGGSAAAEVLRTDDRVDAGLNLDGPYFAPALEEGVDRPLGLVTSDLPSGPPFHASQERMWPRLTGWRQWLLLAGSGHSSATDQGLLIDRLGVRDQVAPDLLENQFGTLPTDRGLDIHRDYATGFFAHHLKGREQAVVTDPAAVHPELAVRP</sequence>
<feature type="chain" id="PRO_5045927565" evidence="5">
    <location>
        <begin position="35"/>
        <end position="399"/>
    </location>
</feature>
<evidence type="ECO:0000256" key="4">
    <source>
        <dbReference type="SAM" id="MobiDB-lite"/>
    </source>
</evidence>
<feature type="region of interest" description="Disordered" evidence="4">
    <location>
        <begin position="34"/>
        <end position="66"/>
    </location>
</feature>
<organism evidence="6 7">
    <name type="scientific">Nocardiopsis mangrovi</name>
    <dbReference type="NCBI Taxonomy" id="1179818"/>
    <lineage>
        <taxon>Bacteria</taxon>
        <taxon>Bacillati</taxon>
        <taxon>Actinomycetota</taxon>
        <taxon>Actinomycetes</taxon>
        <taxon>Streptosporangiales</taxon>
        <taxon>Nocardiopsidaceae</taxon>
        <taxon>Nocardiopsis</taxon>
    </lineage>
</organism>
<keyword evidence="7" id="KW-1185">Reference proteome</keyword>
<keyword evidence="1 6" id="KW-0378">Hydrolase</keyword>
<dbReference type="Proteomes" id="UP001595923">
    <property type="component" value="Unassembled WGS sequence"/>
</dbReference>
<evidence type="ECO:0000256" key="2">
    <source>
        <dbReference type="ARBA" id="ARBA00022963"/>
    </source>
</evidence>
<dbReference type="EMBL" id="JBHSFQ010000007">
    <property type="protein sequence ID" value="MFC4562222.1"/>
    <property type="molecule type" value="Genomic_DNA"/>
</dbReference>
<dbReference type="PROSITE" id="PS51318">
    <property type="entry name" value="TAT"/>
    <property type="match status" value="1"/>
</dbReference>
<keyword evidence="3" id="KW-0443">Lipid metabolism</keyword>
<evidence type="ECO:0000256" key="3">
    <source>
        <dbReference type="ARBA" id="ARBA00023098"/>
    </source>
</evidence>
<evidence type="ECO:0000256" key="1">
    <source>
        <dbReference type="ARBA" id="ARBA00022801"/>
    </source>
</evidence>
<dbReference type="RefSeq" id="WP_378573243.1">
    <property type="nucleotide sequence ID" value="NZ_JBHSFQ010000007.1"/>
</dbReference>
<evidence type="ECO:0000256" key="5">
    <source>
        <dbReference type="SAM" id="SignalP"/>
    </source>
</evidence>
<evidence type="ECO:0000313" key="6">
    <source>
        <dbReference type="EMBL" id="MFC4562222.1"/>
    </source>
</evidence>
<dbReference type="Gene3D" id="3.40.50.1820">
    <property type="entry name" value="alpha/beta hydrolase"/>
    <property type="match status" value="1"/>
</dbReference>
<dbReference type="PANTHER" id="PTHR10272:SF0">
    <property type="entry name" value="PLATELET-ACTIVATING FACTOR ACETYLHYDROLASE"/>
    <property type="match status" value="1"/>
</dbReference>
<evidence type="ECO:0000313" key="7">
    <source>
        <dbReference type="Proteomes" id="UP001595923"/>
    </source>
</evidence>